<evidence type="ECO:0000259" key="3">
    <source>
        <dbReference type="Pfam" id="PF06259"/>
    </source>
</evidence>
<organism evidence="6 7">
    <name type="scientific">Mycobacterium asiaticum</name>
    <dbReference type="NCBI Taxonomy" id="1790"/>
    <lineage>
        <taxon>Bacteria</taxon>
        <taxon>Bacillati</taxon>
        <taxon>Actinomycetota</taxon>
        <taxon>Actinomycetes</taxon>
        <taxon>Mycobacteriales</taxon>
        <taxon>Mycobacteriaceae</taxon>
        <taxon>Mycobacterium</taxon>
    </lineage>
</organism>
<dbReference type="RefSeq" id="WP_065146445.1">
    <property type="nucleotide sequence ID" value="NZ_LZLS01000200.1"/>
</dbReference>
<feature type="region of interest" description="Disordered" evidence="1">
    <location>
        <begin position="1145"/>
        <end position="1178"/>
    </location>
</feature>
<evidence type="ECO:0000256" key="1">
    <source>
        <dbReference type="SAM" id="MobiDB-lite"/>
    </source>
</evidence>
<feature type="compositionally biased region" description="Basic and acidic residues" evidence="1">
    <location>
        <begin position="677"/>
        <end position="695"/>
    </location>
</feature>
<evidence type="ECO:0000256" key="2">
    <source>
        <dbReference type="SAM" id="Phobius"/>
    </source>
</evidence>
<dbReference type="EMBL" id="LZLS01000200">
    <property type="protein sequence ID" value="OBK21562.1"/>
    <property type="molecule type" value="Genomic_DNA"/>
</dbReference>
<reference evidence="6 7" key="1">
    <citation type="submission" date="2016-06" db="EMBL/GenBank/DDBJ databases">
        <authorList>
            <person name="Kjaerup R.B."/>
            <person name="Dalgaard T.S."/>
            <person name="Juul-Madsen H.R."/>
        </authorList>
    </citation>
    <scope>NUCLEOTIDE SEQUENCE [LARGE SCALE GENOMIC DNA]</scope>
    <source>
        <strain evidence="6 7">1165133.8</strain>
    </source>
</reference>
<dbReference type="OrthoDB" id="5969911at2"/>
<dbReference type="InterPro" id="IPR028908">
    <property type="entry name" value="Tox-PL_dom"/>
</dbReference>
<feature type="domain" description="Outer membrane channel protein CpnT-like N-terminal" evidence="5">
    <location>
        <begin position="9"/>
        <end position="129"/>
    </location>
</feature>
<feature type="transmembrane region" description="Helical" evidence="2">
    <location>
        <begin position="108"/>
        <end position="130"/>
    </location>
</feature>
<dbReference type="InterPro" id="IPR010427">
    <property type="entry name" value="DUF1023"/>
</dbReference>
<comment type="caution">
    <text evidence="6">The sequence shown here is derived from an EMBL/GenBank/DDBJ whole genome shotgun (WGS) entry which is preliminary data.</text>
</comment>
<feature type="compositionally biased region" description="Basic and acidic residues" evidence="1">
    <location>
        <begin position="615"/>
        <end position="640"/>
    </location>
</feature>
<feature type="region of interest" description="Disordered" evidence="1">
    <location>
        <begin position="935"/>
        <end position="960"/>
    </location>
</feature>
<dbReference type="Proteomes" id="UP000093928">
    <property type="component" value="Unassembled WGS sequence"/>
</dbReference>
<feature type="region of interest" description="Disordered" evidence="1">
    <location>
        <begin position="463"/>
        <end position="640"/>
    </location>
</feature>
<evidence type="ECO:0000259" key="5">
    <source>
        <dbReference type="Pfam" id="PF25547"/>
    </source>
</evidence>
<gene>
    <name evidence="6" type="ORF">A5634_09995</name>
</gene>
<feature type="domain" description="Tox-PL" evidence="4">
    <location>
        <begin position="1685"/>
        <end position="1737"/>
    </location>
</feature>
<keyword evidence="2" id="KW-0812">Transmembrane</keyword>
<keyword evidence="2" id="KW-0472">Membrane</keyword>
<evidence type="ECO:0000313" key="6">
    <source>
        <dbReference type="EMBL" id="OBK21562.1"/>
    </source>
</evidence>
<feature type="compositionally biased region" description="Basic and acidic residues" evidence="1">
    <location>
        <begin position="1019"/>
        <end position="1057"/>
    </location>
</feature>
<dbReference type="Pfam" id="PF15644">
    <property type="entry name" value="Gln_amidase"/>
    <property type="match status" value="2"/>
</dbReference>
<dbReference type="Pfam" id="PF25547">
    <property type="entry name" value="WXG100_2"/>
    <property type="match status" value="1"/>
</dbReference>
<dbReference type="Pfam" id="PF06259">
    <property type="entry name" value="Abhydrolase_8"/>
    <property type="match status" value="1"/>
</dbReference>
<feature type="compositionally biased region" description="Basic and acidic residues" evidence="1">
    <location>
        <begin position="548"/>
        <end position="604"/>
    </location>
</feature>
<dbReference type="InterPro" id="IPR057746">
    <property type="entry name" value="CpnT-like_N"/>
</dbReference>
<proteinExistence type="predicted"/>
<evidence type="ECO:0008006" key="8">
    <source>
        <dbReference type="Google" id="ProtNLM"/>
    </source>
</evidence>
<keyword evidence="2" id="KW-1133">Transmembrane helix</keyword>
<feature type="domain" description="Tox-PL" evidence="4">
    <location>
        <begin position="774"/>
        <end position="905"/>
    </location>
</feature>
<name>A0A1A3NMJ5_MYCAS</name>
<feature type="compositionally biased region" description="Basic and acidic residues" evidence="1">
    <location>
        <begin position="477"/>
        <end position="514"/>
    </location>
</feature>
<dbReference type="ESTHER" id="mycas-a0a1a3nmj5">
    <property type="family name" value="Duf_1023"/>
</dbReference>
<feature type="region of interest" description="Disordered" evidence="1">
    <location>
        <begin position="372"/>
        <end position="439"/>
    </location>
</feature>
<feature type="compositionally biased region" description="Basic and acidic residues" evidence="1">
    <location>
        <begin position="981"/>
        <end position="1009"/>
    </location>
</feature>
<feature type="compositionally biased region" description="Low complexity" evidence="1">
    <location>
        <begin position="386"/>
        <end position="395"/>
    </location>
</feature>
<protein>
    <recommendedName>
        <fullName evidence="8">Tox-PL domain-containing protein</fullName>
    </recommendedName>
</protein>
<feature type="domain" description="DUF1023" evidence="3">
    <location>
        <begin position="1321"/>
        <end position="1496"/>
    </location>
</feature>
<feature type="compositionally biased region" description="Low complexity" evidence="1">
    <location>
        <begin position="425"/>
        <end position="439"/>
    </location>
</feature>
<feature type="region of interest" description="Disordered" evidence="1">
    <location>
        <begin position="328"/>
        <end position="347"/>
    </location>
</feature>
<accession>A0A1A3NMJ5</accession>
<feature type="region of interest" description="Disordered" evidence="1">
    <location>
        <begin position="661"/>
        <end position="722"/>
    </location>
</feature>
<feature type="region of interest" description="Disordered" evidence="1">
    <location>
        <begin position="981"/>
        <end position="1090"/>
    </location>
</feature>
<feature type="compositionally biased region" description="Basic and acidic residues" evidence="1">
    <location>
        <begin position="1156"/>
        <end position="1169"/>
    </location>
</feature>
<feature type="compositionally biased region" description="Polar residues" evidence="1">
    <location>
        <begin position="1064"/>
        <end position="1077"/>
    </location>
</feature>
<evidence type="ECO:0000313" key="7">
    <source>
        <dbReference type="Proteomes" id="UP000093928"/>
    </source>
</evidence>
<sequence length="1955" mass="207007">MGIELPGWLRWVGDLIGEPFPEGDETACRRQRDKWRHYADQLEGLKDDLDSATQTTLAGFTSGDIHNKLDELLRPYGSSIDQIAGQLRQLADAVDGVATEIEFAKEMFIANLVALAAAITALVATAWINWTAPAEIAGAVALAEAAITQVIRAAVAKVASEAVARVIAQVVLRALEGAAANALMSGALNAGIQGQQAIQGNRHQFDSTSFWNDVESGAISGAVMGPVLKGAHDFDAGSALGNRAKNFGASFVGNAGGALAAQQALTGHVNLADALGAGAVFGAVDGVRSPGGHIGTDTTALTGDRPGSLTVEPLPAGQHSLTPPVDAAPTFAGRSPESVAAPGGNVDVPLNLGSHGADVVPPAAHTGLADTGITAAPANHPGVVDAPATGSSSGGAPPPSTPQVASAPTGSPGPHGATQPPTPQVPATRAGLSESGPAAAASLAAGTPIARTADAVAMHGGSDVRHLPAGAESTSHPVRDADLRGRDVESPRDAQSGRDGQPAREARLPRDGVVPRDVVAPHDISPSRDAAAGREAQPSRDAQPPRDAQPRRDGVAPRESQAPRDPHAARDGHQLSGRDGHDRSNPAEPFDRSDSRTHQDRSTADSHAGPLTQVETEHTKDTAGQRDSEHHRDISEPHDETLIPSAVISPVFADGAHPAVTSMAAEPSARSGSERAGGQHDPPRRPDPDEPHGGDDPAPIGPGPHDATGFDNPANHRNYGPHELSAVEDPAYQTAVRKSLEDPNGGYTTWADPRSHPYGHLINDGGHTVDGRANNCVDCSLSALASFHGHPTVSAPRFLDRLPDGTLDLSGERSGFPRAKAWLGDGLHSGDRRLSVSEQFEALHKQIEQMGPGASALVVNEWHAMDHHGQPMFDAHGRPVVAGAHATVVVYPRDASGPVWWDPQHNITSDHPPARLADRSASLWYTTIAADHFGPNITSQGGQHGGAGHRGTSAGLPGRDISQHAVSRDAVRDGLGLLTDHVARGDRGGAERGFGEFGDRFADRGRDGAVEPGSANDRGGLRDSEARREARGEPDLSVPVEHHDPTHSGGPGDHRLPDGGSVVERSTGSDSTASPDHSQAHLPLRSEGPLVERGDVLRGMAESGKPGSLAHGGDDAALAAHPALHEPAHTGSVPGDHQLARPEEAAGLHVSASGDDPSHQHPEPADRGRGVASHADPQHAQRIANEALWKRIPPVSPDEIRHHLGDKLFGEQRARDNAAWWRELSGEEQRALVDSYAREVGNAEGIPPWARTQANDHRLSQLHDELQSRKDAGAHLSRPEKRELGRYNEIRRALDEARGRAEKLGAEVHILAFDPHEFRGDGRMVVSVGHDPHRADAVSWHVPGFSTTIESIGGNLTNAMNHFESVRMEHPQARVASIAWIGYDAPQGLRGLWDVAHTRLARAGGDILRGDLAAFSAARDAIALDGNHFSNNDVFGHSYGSTTTSFAGHGGELTTHARSITLAGSPGAGPVRHASEFGLGERVFVASSSRDPVTMLGARSLDGLGTRLPETYGRAFGRGLGLDPAMQGFGAHRLTAEFPRYMDHLLGRTEGTAGTHSAYYRFDSRTEGLRTESLANFGRIGAGMFERVHPEQHRFDVDRSEHGWWRTVEPAESRALENPADLSELRRRFWDPRWHSVFDQHPVSDARCAHVVTNFLVEHSGRDVVLQTEPGPTGVPARDLFQAWGSASHFASYAEIHEALLQHGEGSAAIMVSRWSGGPEQGGHAYVAINEGGAVHLYEQVGDRFEQNGWPPAWGESAVDRTAVGYLDRYGNPVDPLDGDPAQLQAAELVGDVAGGNPNPTLGHGSTRAHDLPFEFGTFPETARPDFTLANPPDHMSAELLRLSEQHLTGSGETVLGPFRPPGGGPSYIEVAESRGASYFSLGDLWDNYPPVQQSAANQHVLDIAIANRDTITLSVPYYEVRPDTWTGAELRYILAHGYERINDSTFVPSPRGGH</sequence>
<evidence type="ECO:0000259" key="4">
    <source>
        <dbReference type="Pfam" id="PF15644"/>
    </source>
</evidence>